<dbReference type="EMBL" id="JANPWB010000011">
    <property type="protein sequence ID" value="KAJ1132565.1"/>
    <property type="molecule type" value="Genomic_DNA"/>
</dbReference>
<name>A0AAV7Q001_PLEWA</name>
<evidence type="ECO:0000313" key="1">
    <source>
        <dbReference type="EMBL" id="KAJ1132565.1"/>
    </source>
</evidence>
<sequence length="100" mass="11441">MRNGLVSRFHIRMQMVTSWESVKNYRPLAGFLQQSAIASLRLGAPLAQNHRQVLCNQGLQEIDPLEYIGYATTETRRVTTPLIAVLCPVETQEPSWNYYC</sequence>
<evidence type="ECO:0000313" key="2">
    <source>
        <dbReference type="Proteomes" id="UP001066276"/>
    </source>
</evidence>
<gene>
    <name evidence="1" type="ORF">NDU88_010874</name>
</gene>
<dbReference type="Proteomes" id="UP001066276">
    <property type="component" value="Chromosome 7"/>
</dbReference>
<accession>A0AAV7Q001</accession>
<comment type="caution">
    <text evidence="1">The sequence shown here is derived from an EMBL/GenBank/DDBJ whole genome shotgun (WGS) entry which is preliminary data.</text>
</comment>
<reference evidence="1" key="1">
    <citation type="journal article" date="2022" name="bioRxiv">
        <title>Sequencing and chromosome-scale assembly of the giantPleurodeles waltlgenome.</title>
        <authorList>
            <person name="Brown T."/>
            <person name="Elewa A."/>
            <person name="Iarovenko S."/>
            <person name="Subramanian E."/>
            <person name="Araus A.J."/>
            <person name="Petzold A."/>
            <person name="Susuki M."/>
            <person name="Suzuki K.-i.T."/>
            <person name="Hayashi T."/>
            <person name="Toyoda A."/>
            <person name="Oliveira C."/>
            <person name="Osipova E."/>
            <person name="Leigh N.D."/>
            <person name="Simon A."/>
            <person name="Yun M.H."/>
        </authorList>
    </citation>
    <scope>NUCLEOTIDE SEQUENCE</scope>
    <source>
        <strain evidence="1">20211129_DDA</strain>
        <tissue evidence="1">Liver</tissue>
    </source>
</reference>
<organism evidence="1 2">
    <name type="scientific">Pleurodeles waltl</name>
    <name type="common">Iberian ribbed newt</name>
    <dbReference type="NCBI Taxonomy" id="8319"/>
    <lineage>
        <taxon>Eukaryota</taxon>
        <taxon>Metazoa</taxon>
        <taxon>Chordata</taxon>
        <taxon>Craniata</taxon>
        <taxon>Vertebrata</taxon>
        <taxon>Euteleostomi</taxon>
        <taxon>Amphibia</taxon>
        <taxon>Batrachia</taxon>
        <taxon>Caudata</taxon>
        <taxon>Salamandroidea</taxon>
        <taxon>Salamandridae</taxon>
        <taxon>Pleurodelinae</taxon>
        <taxon>Pleurodeles</taxon>
    </lineage>
</organism>
<proteinExistence type="predicted"/>
<protein>
    <submittedName>
        <fullName evidence="1">Uncharacterized protein</fullName>
    </submittedName>
</protein>
<dbReference type="AlphaFoldDB" id="A0AAV7Q001"/>
<keyword evidence="2" id="KW-1185">Reference proteome</keyword>